<evidence type="ECO:0000256" key="1">
    <source>
        <dbReference type="SAM" id="MobiDB-lite"/>
    </source>
</evidence>
<proteinExistence type="predicted"/>
<organism evidence="3 4">
    <name type="scientific">Thalassobacterium maritimum</name>
    <dbReference type="NCBI Taxonomy" id="3041265"/>
    <lineage>
        <taxon>Bacteria</taxon>
        <taxon>Pseudomonadati</taxon>
        <taxon>Verrucomicrobiota</taxon>
        <taxon>Opitutia</taxon>
        <taxon>Puniceicoccales</taxon>
        <taxon>Coraliomargaritaceae</taxon>
        <taxon>Thalassobacterium</taxon>
    </lineage>
</organism>
<accession>A0ABU1ATE0</accession>
<keyword evidence="2" id="KW-0812">Transmembrane</keyword>
<comment type="caution">
    <text evidence="3">The sequence shown here is derived from an EMBL/GenBank/DDBJ whole genome shotgun (WGS) entry which is preliminary data.</text>
</comment>
<gene>
    <name evidence="3" type="ORF">QEH52_07830</name>
</gene>
<keyword evidence="2" id="KW-1133">Transmembrane helix</keyword>
<evidence type="ECO:0000313" key="4">
    <source>
        <dbReference type="Proteomes" id="UP001225316"/>
    </source>
</evidence>
<evidence type="ECO:0000256" key="2">
    <source>
        <dbReference type="SAM" id="Phobius"/>
    </source>
</evidence>
<dbReference type="EMBL" id="JARXHW010000014">
    <property type="protein sequence ID" value="MDQ8207413.1"/>
    <property type="molecule type" value="Genomic_DNA"/>
</dbReference>
<reference evidence="3 4" key="1">
    <citation type="submission" date="2023-04" db="EMBL/GenBank/DDBJ databases">
        <title>A novel bacteria isolated from coastal sediment.</title>
        <authorList>
            <person name="Liu X.-J."/>
            <person name="Du Z.-J."/>
        </authorList>
    </citation>
    <scope>NUCLEOTIDE SEQUENCE [LARGE SCALE GENOMIC DNA]</scope>
    <source>
        <strain evidence="3 4">SDUM461003</strain>
    </source>
</reference>
<feature type="compositionally biased region" description="Low complexity" evidence="1">
    <location>
        <begin position="105"/>
        <end position="121"/>
    </location>
</feature>
<feature type="compositionally biased region" description="Polar residues" evidence="1">
    <location>
        <begin position="85"/>
        <end position="96"/>
    </location>
</feature>
<dbReference type="RefSeq" id="WP_308949551.1">
    <property type="nucleotide sequence ID" value="NZ_JARXHW010000014.1"/>
</dbReference>
<keyword evidence="2" id="KW-0472">Membrane</keyword>
<name>A0ABU1ATE0_9BACT</name>
<keyword evidence="4" id="KW-1185">Reference proteome</keyword>
<sequence length="291" mass="32467">MHSLSPQSTHRLPQHSKLRASTSAFTLLEVILAVTIAGALLAAAATLLVSVTDVWMERQDRHFFEDHVDGVAEFLQASLSSAGTEIAINNESGDNSTTTEETDPTEQTQNPTPEATTPNNQDASDNDEDNEETGSTANTGGGLISVAEDPIDWAQPPGFAEYQDPLLHFRLKDTPPLLIQTDNAPIVGIEVYLYFKDNEGLSLLWYTPLQEDSEDISDLRRTPLSDLITKVEYVYWDESFEKWETETEPQEGDGEEQFILPRFLKLTFEYEGETKERSITIPVPSRSVLLF</sequence>
<feature type="region of interest" description="Disordered" evidence="1">
    <location>
        <begin position="85"/>
        <end position="144"/>
    </location>
</feature>
<dbReference type="Proteomes" id="UP001225316">
    <property type="component" value="Unassembled WGS sequence"/>
</dbReference>
<protein>
    <recommendedName>
        <fullName evidence="5">Prepilin-type N-terminal cleavage/methylation domain-containing protein</fullName>
    </recommendedName>
</protein>
<evidence type="ECO:0008006" key="5">
    <source>
        <dbReference type="Google" id="ProtNLM"/>
    </source>
</evidence>
<evidence type="ECO:0000313" key="3">
    <source>
        <dbReference type="EMBL" id="MDQ8207413.1"/>
    </source>
</evidence>
<feature type="transmembrane region" description="Helical" evidence="2">
    <location>
        <begin position="30"/>
        <end position="51"/>
    </location>
</feature>